<evidence type="ECO:0000256" key="11">
    <source>
        <dbReference type="ARBA" id="ARBA00023136"/>
    </source>
</evidence>
<keyword evidence="8" id="KW-0560">Oxidoreductase</keyword>
<dbReference type="SUPFAM" id="SSF48264">
    <property type="entry name" value="Cytochrome P450"/>
    <property type="match status" value="1"/>
</dbReference>
<evidence type="ECO:0000256" key="13">
    <source>
        <dbReference type="PIRSR" id="PIRSR602401-1"/>
    </source>
</evidence>
<evidence type="ECO:0000256" key="8">
    <source>
        <dbReference type="ARBA" id="ARBA00023002"/>
    </source>
</evidence>
<dbReference type="InterPro" id="IPR050121">
    <property type="entry name" value="Cytochrome_P450_monoxygenase"/>
</dbReference>
<dbReference type="InterPro" id="IPR001128">
    <property type="entry name" value="Cyt_P450"/>
</dbReference>
<evidence type="ECO:0000256" key="2">
    <source>
        <dbReference type="ARBA" id="ARBA00004370"/>
    </source>
</evidence>
<proteinExistence type="inferred from homology"/>
<dbReference type="InterPro" id="IPR036396">
    <property type="entry name" value="Cyt_P450_sf"/>
</dbReference>
<feature type="transmembrane region" description="Helical" evidence="14">
    <location>
        <begin position="12"/>
        <end position="30"/>
    </location>
</feature>
<protein>
    <recommendedName>
        <fullName evidence="17">Cytochrome P450 monooxygenase</fullName>
    </recommendedName>
</protein>
<sequence length="563" mass="64406">MDNIMDLDYRSPEALALGFMSGCVMHILFYRRGEWDLFATRLVQIYMVVPLIVIGVMGIAEHKALLNSMSLTAATASVLLLESAHIVGIFSSILVYRTVFHRLNRFPGPFCARISNLYPTYLRTKNIRLYEEVEELHQKHGDFVRLGASELSIVHPKAVEAIYSNKSPCTKGPFYNVLHPRTPVHHVRNHKEHAVRRKPWDRAFSSKALRDYEPRVTQYTSQLLDRFSELQNKPINASEWFNFYSFDVMGDLAFGKSFDMLRGGVKHYFMISLHESMKMVGYVAHMTWIFPFLKMIPAVDAESTKFWAWCESQVQERSKANFLHQQSKPDNPDVFSWILEEYERNPKTKQAKLNLDAEAYLIAVAGSDTTAASLTSLFFELASNPSQIVKLRKEVDEYFDQRAHADSSSLATLTHLNACIDEALRLHPPVPSGMQRVTPPQGLMIGDTMVPGNTIVQVPLHTVHRDERHFEKPLEFIPERWTTSPELTKDSSIFIPFSIGRYSCVGKQLGLMEMRYVVAHVIRAFDFKLADGQTREAFRQSKMDTFTLATPRLDLVFTSRPTA</sequence>
<evidence type="ECO:0000256" key="12">
    <source>
        <dbReference type="ARBA" id="ARBA00023180"/>
    </source>
</evidence>
<dbReference type="PANTHER" id="PTHR24305">
    <property type="entry name" value="CYTOCHROME P450"/>
    <property type="match status" value="1"/>
</dbReference>
<evidence type="ECO:0000256" key="9">
    <source>
        <dbReference type="ARBA" id="ARBA00023004"/>
    </source>
</evidence>
<dbReference type="GO" id="GO:0020037">
    <property type="term" value="F:heme binding"/>
    <property type="evidence" value="ECO:0007669"/>
    <property type="project" value="InterPro"/>
</dbReference>
<evidence type="ECO:0000256" key="10">
    <source>
        <dbReference type="ARBA" id="ARBA00023033"/>
    </source>
</evidence>
<dbReference type="Gene3D" id="1.10.630.10">
    <property type="entry name" value="Cytochrome P450"/>
    <property type="match status" value="1"/>
</dbReference>
<dbReference type="InterPro" id="IPR002401">
    <property type="entry name" value="Cyt_P450_E_grp-I"/>
</dbReference>
<feature type="binding site" description="axial binding residue" evidence="13">
    <location>
        <position position="504"/>
    </location>
    <ligand>
        <name>heme</name>
        <dbReference type="ChEBI" id="CHEBI:30413"/>
    </ligand>
    <ligandPart>
        <name>Fe</name>
        <dbReference type="ChEBI" id="CHEBI:18248"/>
    </ligandPart>
</feature>
<comment type="cofactor">
    <cofactor evidence="1 13">
        <name>heme</name>
        <dbReference type="ChEBI" id="CHEBI:30413"/>
    </cofactor>
</comment>
<dbReference type="PRINTS" id="PR00463">
    <property type="entry name" value="EP450I"/>
</dbReference>
<evidence type="ECO:0000256" key="4">
    <source>
        <dbReference type="ARBA" id="ARBA00022617"/>
    </source>
</evidence>
<dbReference type="GO" id="GO:0005506">
    <property type="term" value="F:iron ion binding"/>
    <property type="evidence" value="ECO:0007669"/>
    <property type="project" value="InterPro"/>
</dbReference>
<evidence type="ECO:0000256" key="14">
    <source>
        <dbReference type="SAM" id="Phobius"/>
    </source>
</evidence>
<name>A0A8H4TBI3_9HYPO</name>
<evidence type="ECO:0008006" key="17">
    <source>
        <dbReference type="Google" id="ProtNLM"/>
    </source>
</evidence>
<keyword evidence="16" id="KW-1185">Reference proteome</keyword>
<feature type="transmembrane region" description="Helical" evidence="14">
    <location>
        <begin position="42"/>
        <end position="60"/>
    </location>
</feature>
<keyword evidence="9 13" id="KW-0408">Iron</keyword>
<dbReference type="GO" id="GO:0004497">
    <property type="term" value="F:monooxygenase activity"/>
    <property type="evidence" value="ECO:0007669"/>
    <property type="project" value="UniProtKB-KW"/>
</dbReference>
<evidence type="ECO:0000313" key="15">
    <source>
        <dbReference type="EMBL" id="KAF4954823.1"/>
    </source>
</evidence>
<dbReference type="EMBL" id="JABEXW010000799">
    <property type="protein sequence ID" value="KAF4954823.1"/>
    <property type="molecule type" value="Genomic_DNA"/>
</dbReference>
<dbReference type="GO" id="GO:1902181">
    <property type="term" value="P:verruculogen biosynthetic process"/>
    <property type="evidence" value="ECO:0007669"/>
    <property type="project" value="UniProtKB-ARBA"/>
</dbReference>
<dbReference type="PRINTS" id="PR00385">
    <property type="entry name" value="P450"/>
</dbReference>
<evidence type="ECO:0000256" key="3">
    <source>
        <dbReference type="ARBA" id="ARBA00010617"/>
    </source>
</evidence>
<reference evidence="15" key="2">
    <citation type="submission" date="2020-05" db="EMBL/GenBank/DDBJ databases">
        <authorList>
            <person name="Kim H.-S."/>
            <person name="Proctor R.H."/>
            <person name="Brown D.W."/>
        </authorList>
    </citation>
    <scope>NUCLEOTIDE SEQUENCE</scope>
    <source>
        <strain evidence="15">NRRL 20472</strain>
    </source>
</reference>
<dbReference type="CDD" id="cd11061">
    <property type="entry name" value="CYP67-like"/>
    <property type="match status" value="1"/>
</dbReference>
<organism evidence="15 16">
    <name type="scientific">Fusarium sarcochroum</name>
    <dbReference type="NCBI Taxonomy" id="1208366"/>
    <lineage>
        <taxon>Eukaryota</taxon>
        <taxon>Fungi</taxon>
        <taxon>Dikarya</taxon>
        <taxon>Ascomycota</taxon>
        <taxon>Pezizomycotina</taxon>
        <taxon>Sordariomycetes</taxon>
        <taxon>Hypocreomycetidae</taxon>
        <taxon>Hypocreales</taxon>
        <taxon>Nectriaceae</taxon>
        <taxon>Fusarium</taxon>
        <taxon>Fusarium lateritium species complex</taxon>
    </lineage>
</organism>
<comment type="caution">
    <text evidence="15">The sequence shown here is derived from an EMBL/GenBank/DDBJ whole genome shotgun (WGS) entry which is preliminary data.</text>
</comment>
<accession>A0A8H4TBI3</accession>
<gene>
    <name evidence="15" type="ORF">FSARC_11999</name>
</gene>
<dbReference type="Proteomes" id="UP000622797">
    <property type="component" value="Unassembled WGS sequence"/>
</dbReference>
<evidence type="ECO:0000256" key="1">
    <source>
        <dbReference type="ARBA" id="ARBA00001971"/>
    </source>
</evidence>
<keyword evidence="5 14" id="KW-0812">Transmembrane</keyword>
<dbReference type="PANTHER" id="PTHR24305:SF112">
    <property type="entry name" value="L-ORNITHINE-N5-MONOOXYGENASE (EUROFUNG)"/>
    <property type="match status" value="1"/>
</dbReference>
<dbReference type="AlphaFoldDB" id="A0A8H4TBI3"/>
<evidence type="ECO:0000256" key="7">
    <source>
        <dbReference type="ARBA" id="ARBA00022989"/>
    </source>
</evidence>
<dbReference type="FunFam" id="1.10.630.10:FF:000063">
    <property type="entry name" value="Cytochrome P450 monooxygenase"/>
    <property type="match status" value="1"/>
</dbReference>
<keyword evidence="11 14" id="KW-0472">Membrane</keyword>
<evidence type="ECO:0000256" key="5">
    <source>
        <dbReference type="ARBA" id="ARBA00022692"/>
    </source>
</evidence>
<dbReference type="OrthoDB" id="6692864at2759"/>
<evidence type="ECO:0000313" key="16">
    <source>
        <dbReference type="Proteomes" id="UP000622797"/>
    </source>
</evidence>
<comment type="subcellular location">
    <subcellularLocation>
        <location evidence="2">Membrane</location>
    </subcellularLocation>
</comment>
<dbReference type="GO" id="GO:0016020">
    <property type="term" value="C:membrane"/>
    <property type="evidence" value="ECO:0007669"/>
    <property type="project" value="UniProtKB-SubCell"/>
</dbReference>
<keyword evidence="4 13" id="KW-0349">Heme</keyword>
<dbReference type="Pfam" id="PF00067">
    <property type="entry name" value="p450"/>
    <property type="match status" value="1"/>
</dbReference>
<keyword evidence="12" id="KW-0325">Glycoprotein</keyword>
<keyword evidence="10" id="KW-0503">Monooxygenase</keyword>
<dbReference type="GO" id="GO:0016705">
    <property type="term" value="F:oxidoreductase activity, acting on paired donors, with incorporation or reduction of molecular oxygen"/>
    <property type="evidence" value="ECO:0007669"/>
    <property type="project" value="InterPro"/>
</dbReference>
<feature type="transmembrane region" description="Helical" evidence="14">
    <location>
        <begin position="72"/>
        <end position="96"/>
    </location>
</feature>
<keyword evidence="7 14" id="KW-1133">Transmembrane helix</keyword>
<reference evidence="15" key="1">
    <citation type="journal article" date="2020" name="BMC Genomics">
        <title>Correction to: Identification and distribution of gene clusters required for synthesis of sphingolipid metabolism inhibitors in diverse species of the filamentous fungus Fusarium.</title>
        <authorList>
            <person name="Kim H.S."/>
            <person name="Lohmar J.M."/>
            <person name="Busman M."/>
            <person name="Brown D.W."/>
            <person name="Naumann T.A."/>
            <person name="Divon H.H."/>
            <person name="Lysoe E."/>
            <person name="Uhlig S."/>
            <person name="Proctor R.H."/>
        </authorList>
    </citation>
    <scope>NUCLEOTIDE SEQUENCE</scope>
    <source>
        <strain evidence="15">NRRL 20472</strain>
    </source>
</reference>
<keyword evidence="6 13" id="KW-0479">Metal-binding</keyword>
<comment type="similarity">
    <text evidence="3">Belongs to the cytochrome P450 family.</text>
</comment>
<evidence type="ECO:0000256" key="6">
    <source>
        <dbReference type="ARBA" id="ARBA00022723"/>
    </source>
</evidence>